<evidence type="ECO:0000313" key="2">
    <source>
        <dbReference type="EMBL" id="KAA6355465.1"/>
    </source>
</evidence>
<feature type="compositionally biased region" description="Basic and acidic residues" evidence="1">
    <location>
        <begin position="30"/>
        <end position="47"/>
    </location>
</feature>
<evidence type="ECO:0000313" key="3">
    <source>
        <dbReference type="Proteomes" id="UP000324800"/>
    </source>
</evidence>
<name>A0A5J4TDC6_9EUKA</name>
<feature type="non-terminal residue" evidence="2">
    <location>
        <position position="185"/>
    </location>
</feature>
<evidence type="ECO:0000256" key="1">
    <source>
        <dbReference type="SAM" id="MobiDB-lite"/>
    </source>
</evidence>
<feature type="compositionally biased region" description="Basic and acidic residues" evidence="1">
    <location>
        <begin position="1"/>
        <end position="15"/>
    </location>
</feature>
<proteinExistence type="predicted"/>
<sequence length="185" mass="22062">MASKREVFHIADNARKPRTLRRNSKVASRQRSEIIESLDKSQPDDGKYEQNHKIGETFDIGINNLENCTHTQNMFRAVKYRGRANLFLKHLHMKIKVSSYRKWKLKHFYIDKRGRLFSKRDGLYKIIFLHKNPRLTDYLRIWLPTFCSNSRTKKSLSGRELQLGLEREILISEETLTGKYKNYEE</sequence>
<accession>A0A5J4TDC6</accession>
<dbReference type="Proteomes" id="UP000324800">
    <property type="component" value="Unassembled WGS sequence"/>
</dbReference>
<organism evidence="2 3">
    <name type="scientific">Streblomastix strix</name>
    <dbReference type="NCBI Taxonomy" id="222440"/>
    <lineage>
        <taxon>Eukaryota</taxon>
        <taxon>Metamonada</taxon>
        <taxon>Preaxostyla</taxon>
        <taxon>Oxymonadida</taxon>
        <taxon>Streblomastigidae</taxon>
        <taxon>Streblomastix</taxon>
    </lineage>
</organism>
<dbReference type="AlphaFoldDB" id="A0A5J4TDC6"/>
<protein>
    <submittedName>
        <fullName evidence="2">Uncharacterized protein</fullName>
    </submittedName>
</protein>
<comment type="caution">
    <text evidence="2">The sequence shown here is derived from an EMBL/GenBank/DDBJ whole genome shotgun (WGS) entry which is preliminary data.</text>
</comment>
<gene>
    <name evidence="2" type="ORF">EZS28_049008</name>
</gene>
<reference evidence="2 3" key="1">
    <citation type="submission" date="2019-03" db="EMBL/GenBank/DDBJ databases">
        <title>Single cell metagenomics reveals metabolic interactions within the superorganism composed of flagellate Streblomastix strix and complex community of Bacteroidetes bacteria on its surface.</title>
        <authorList>
            <person name="Treitli S.C."/>
            <person name="Kolisko M."/>
            <person name="Husnik F."/>
            <person name="Keeling P."/>
            <person name="Hampl V."/>
        </authorList>
    </citation>
    <scope>NUCLEOTIDE SEQUENCE [LARGE SCALE GENOMIC DNA]</scope>
    <source>
        <strain evidence="2">ST1C</strain>
    </source>
</reference>
<feature type="region of interest" description="Disordered" evidence="1">
    <location>
        <begin position="1"/>
        <end position="47"/>
    </location>
</feature>
<dbReference type="EMBL" id="SNRW01034580">
    <property type="protein sequence ID" value="KAA6355465.1"/>
    <property type="molecule type" value="Genomic_DNA"/>
</dbReference>